<dbReference type="OrthoDB" id="5706633at2"/>
<keyword evidence="1" id="KW-0472">Membrane</keyword>
<proteinExistence type="predicted"/>
<name>G4QNV0_GLANF</name>
<dbReference type="InterPro" id="IPR021313">
    <property type="entry name" value="DUF2909"/>
</dbReference>
<evidence type="ECO:0000313" key="2">
    <source>
        <dbReference type="EMBL" id="AEP31658.1"/>
    </source>
</evidence>
<reference evidence="2 3" key="1">
    <citation type="journal article" date="2011" name="J. Bacteriol.">
        <title>Complete genome sequence of seawater bacterium Glaciecola nitratireducens FR1064T.</title>
        <authorList>
            <person name="Bian F."/>
            <person name="Qin Q.L."/>
            <person name="Xie B.B."/>
            <person name="Shu Y.L."/>
            <person name="Zhang X.Y."/>
            <person name="Yu Y."/>
            <person name="Chen B."/>
            <person name="Chen X.L."/>
            <person name="Zhou B.C."/>
            <person name="Zhang Y.Z."/>
        </authorList>
    </citation>
    <scope>NUCLEOTIDE SEQUENCE [LARGE SCALE GENOMIC DNA]</scope>
    <source>
        <strain evidence="3">JCM 12485 / KCTC 12276 / FR1064</strain>
    </source>
</reference>
<dbReference type="Proteomes" id="UP000009282">
    <property type="component" value="Chromosome"/>
</dbReference>
<dbReference type="HOGENOM" id="CLU_162755_3_0_6"/>
<dbReference type="EMBL" id="CP003060">
    <property type="protein sequence ID" value="AEP31658.1"/>
    <property type="molecule type" value="Genomic_DNA"/>
</dbReference>
<evidence type="ECO:0000313" key="3">
    <source>
        <dbReference type="Proteomes" id="UP000009282"/>
    </source>
</evidence>
<protein>
    <recommendedName>
        <fullName evidence="4">DUF2909 domain-containing protein</fullName>
    </recommendedName>
</protein>
<keyword evidence="3" id="KW-1185">Reference proteome</keyword>
<dbReference type="STRING" id="1085623.GNIT_3564"/>
<accession>G4QNV0</accession>
<feature type="transmembrane region" description="Helical" evidence="1">
    <location>
        <begin position="39"/>
        <end position="62"/>
    </location>
</feature>
<feature type="transmembrane region" description="Helical" evidence="1">
    <location>
        <begin position="6"/>
        <end position="27"/>
    </location>
</feature>
<gene>
    <name evidence="2" type="ordered locus">GNIT_3564</name>
</gene>
<keyword evidence="1" id="KW-0812">Transmembrane</keyword>
<sequence length="69" mass="7601">MLFVKLVIGGLLIFMVFSLFQAMMVMLKNDQNQNMSKYIGRRVLASAVIIGIILIAVATGIIQPNPTPH</sequence>
<dbReference type="eggNOG" id="ENOG5033ADG">
    <property type="taxonomic scope" value="Bacteria"/>
</dbReference>
<keyword evidence="1" id="KW-1133">Transmembrane helix</keyword>
<evidence type="ECO:0008006" key="4">
    <source>
        <dbReference type="Google" id="ProtNLM"/>
    </source>
</evidence>
<organism evidence="2 3">
    <name type="scientific">Glaciecola nitratireducens (strain JCM 12485 / KCTC 12276 / FR1064)</name>
    <dbReference type="NCBI Taxonomy" id="1085623"/>
    <lineage>
        <taxon>Bacteria</taxon>
        <taxon>Pseudomonadati</taxon>
        <taxon>Pseudomonadota</taxon>
        <taxon>Gammaproteobacteria</taxon>
        <taxon>Alteromonadales</taxon>
        <taxon>Alteromonadaceae</taxon>
        <taxon>Brumicola</taxon>
    </lineage>
</organism>
<dbReference type="AlphaFoldDB" id="G4QNV0"/>
<evidence type="ECO:0000256" key="1">
    <source>
        <dbReference type="SAM" id="Phobius"/>
    </source>
</evidence>
<dbReference type="KEGG" id="gni:GNIT_3564"/>
<dbReference type="Pfam" id="PF11137">
    <property type="entry name" value="DUF2909"/>
    <property type="match status" value="1"/>
</dbReference>